<dbReference type="GO" id="GO:0019867">
    <property type="term" value="C:outer membrane"/>
    <property type="evidence" value="ECO:0007669"/>
    <property type="project" value="InterPro"/>
</dbReference>
<accession>A0A4U1BR30</accession>
<dbReference type="RefSeq" id="WP_136863228.1">
    <property type="nucleotide sequence ID" value="NZ_SWCJ01000005.1"/>
</dbReference>
<sequence length="427" mass="47188">MRVLYFSASMLMAVGSVAQTAVTEPEAVLSVSDAKAGLLAIDDEIDKLQQQLASSQLDNASEASLKHQIDKKEQARKAYIKEQGLGEFSLLGGPAYTPEMGTLVAIGGLYSFSLERQNQDLQRSNVAAFLVANKADAEMGVALRGAYNFFFHNDEVRLVGTFGVGKQTEHFWGVGFEAGEAQDSGDSTRLNPFSANLKNILGFKVAEDLYVGPILHLNYFDAGEDELPATAVDPNFEAFKDKPMAVGIGVGVQYDSRDVAVNAREGQFFKVELLGYRSTWGSDSDFDSANVEHRYYHSLAPGRVIATLNQIQWTDGDVPFYAMPELGGMRSMRGLYQGRFRDQAAAEHTAEYRHSFRLKDGSLSKHGMTVWGGIGSVAEDPSGLYDHLLYSYGIGYRYEIQPRMNLRMDLGISEYENGFYFNFTEAF</sequence>
<keyword evidence="6" id="KW-1185">Reference proteome</keyword>
<comment type="caution">
    <text evidence="5">The sequence shown here is derived from an EMBL/GenBank/DDBJ whole genome shotgun (WGS) entry which is preliminary data.</text>
</comment>
<evidence type="ECO:0000256" key="2">
    <source>
        <dbReference type="ARBA" id="ARBA00023136"/>
    </source>
</evidence>
<dbReference type="Pfam" id="PF01103">
    <property type="entry name" value="Omp85"/>
    <property type="match status" value="1"/>
</dbReference>
<feature type="chain" id="PRO_5020248778" description="Bacterial surface antigen (D15) domain-containing protein" evidence="3">
    <location>
        <begin position="19"/>
        <end position="427"/>
    </location>
</feature>
<keyword evidence="2" id="KW-0472">Membrane</keyword>
<dbReference type="EMBL" id="SWCJ01000005">
    <property type="protein sequence ID" value="TKB55471.1"/>
    <property type="molecule type" value="Genomic_DNA"/>
</dbReference>
<dbReference type="OrthoDB" id="9771071at2"/>
<evidence type="ECO:0000313" key="6">
    <source>
        <dbReference type="Proteomes" id="UP000305675"/>
    </source>
</evidence>
<reference evidence="5 6" key="1">
    <citation type="submission" date="2019-04" db="EMBL/GenBank/DDBJ databases">
        <authorList>
            <person name="Hwang J.C."/>
        </authorList>
    </citation>
    <scope>NUCLEOTIDE SEQUENCE [LARGE SCALE GENOMIC DNA]</scope>
    <source>
        <strain evidence="5 6">IMCC35002</strain>
    </source>
</reference>
<proteinExistence type="predicted"/>
<comment type="subcellular location">
    <subcellularLocation>
        <location evidence="1">Membrane</location>
    </subcellularLocation>
</comment>
<dbReference type="AlphaFoldDB" id="A0A4U1BR30"/>
<gene>
    <name evidence="5" type="ORF">FCL42_09810</name>
</gene>
<evidence type="ECO:0000313" key="5">
    <source>
        <dbReference type="EMBL" id="TKB55471.1"/>
    </source>
</evidence>
<name>A0A4U1BR30_9GAMM</name>
<feature type="domain" description="Bacterial surface antigen (D15)" evidence="4">
    <location>
        <begin position="237"/>
        <end position="427"/>
    </location>
</feature>
<dbReference type="Proteomes" id="UP000305675">
    <property type="component" value="Unassembled WGS sequence"/>
</dbReference>
<feature type="signal peptide" evidence="3">
    <location>
        <begin position="1"/>
        <end position="18"/>
    </location>
</feature>
<evidence type="ECO:0000259" key="4">
    <source>
        <dbReference type="Pfam" id="PF01103"/>
    </source>
</evidence>
<keyword evidence="3" id="KW-0732">Signal</keyword>
<protein>
    <recommendedName>
        <fullName evidence="4">Bacterial surface antigen (D15) domain-containing protein</fullName>
    </recommendedName>
</protein>
<evidence type="ECO:0000256" key="3">
    <source>
        <dbReference type="SAM" id="SignalP"/>
    </source>
</evidence>
<dbReference type="Gene3D" id="2.40.160.50">
    <property type="entry name" value="membrane protein fhac: a member of the omp85/tpsb transporter family"/>
    <property type="match status" value="1"/>
</dbReference>
<organism evidence="5 6">
    <name type="scientific">Ferrimonas aestuarii</name>
    <dbReference type="NCBI Taxonomy" id="2569539"/>
    <lineage>
        <taxon>Bacteria</taxon>
        <taxon>Pseudomonadati</taxon>
        <taxon>Pseudomonadota</taxon>
        <taxon>Gammaproteobacteria</taxon>
        <taxon>Alteromonadales</taxon>
        <taxon>Ferrimonadaceae</taxon>
        <taxon>Ferrimonas</taxon>
    </lineage>
</organism>
<evidence type="ECO:0000256" key="1">
    <source>
        <dbReference type="ARBA" id="ARBA00004370"/>
    </source>
</evidence>
<dbReference type="InterPro" id="IPR000184">
    <property type="entry name" value="Bac_surfAg_D15"/>
</dbReference>